<keyword evidence="3" id="KW-1185">Reference proteome</keyword>
<organism evidence="2 3">
    <name type="scientific">Paracoccus cavernae</name>
    <dbReference type="NCBI Taxonomy" id="1571207"/>
    <lineage>
        <taxon>Bacteria</taxon>
        <taxon>Pseudomonadati</taxon>
        <taxon>Pseudomonadota</taxon>
        <taxon>Alphaproteobacteria</taxon>
        <taxon>Rhodobacterales</taxon>
        <taxon>Paracoccaceae</taxon>
        <taxon>Paracoccus</taxon>
    </lineage>
</organism>
<dbReference type="Gene3D" id="3.40.50.12780">
    <property type="entry name" value="N-terminal domain of ligase-like"/>
    <property type="match status" value="1"/>
</dbReference>
<accession>A0ABT8D310</accession>
<dbReference type="Proteomes" id="UP001243846">
    <property type="component" value="Unassembled WGS sequence"/>
</dbReference>
<dbReference type="SUPFAM" id="SSF56801">
    <property type="entry name" value="Acetyl-CoA synthetase-like"/>
    <property type="match status" value="1"/>
</dbReference>
<feature type="domain" description="AMP-binding enzyme C-terminal" evidence="1">
    <location>
        <begin position="107"/>
        <end position="183"/>
    </location>
</feature>
<evidence type="ECO:0000259" key="1">
    <source>
        <dbReference type="Pfam" id="PF13193"/>
    </source>
</evidence>
<sequence>MRARPSRHDREARRQYGRLLLTQDLQPVARGEEGELCLFGRGLALGYLDQPELTARQFPTVDIPGQGSMRIYRTGDRAKATAEGRFICLGRIDDQVKINGHRIEPAEIEAVLCDQPDVVDASVSLLAAESMPDRLIAHVVMRRGTGTFDPLALRESLSKRLPAFMIPSAFLPVPELPLNANGKRNRSALPLPPFLTEPPVARTVGTATEARLMALIDANVGQHRLAGVRDSFDRAGIDSFPWRPFCLRSRTRSMSDSI</sequence>
<gene>
    <name evidence="2" type="ORF">QWZ10_02935</name>
</gene>
<dbReference type="Pfam" id="PF13193">
    <property type="entry name" value="AMP-binding_C"/>
    <property type="match status" value="1"/>
</dbReference>
<dbReference type="PANTHER" id="PTHR45527">
    <property type="entry name" value="NONRIBOSOMAL PEPTIDE SYNTHETASE"/>
    <property type="match status" value="1"/>
</dbReference>
<protein>
    <submittedName>
        <fullName evidence="2">AMP-binding protein</fullName>
    </submittedName>
</protein>
<dbReference type="PANTHER" id="PTHR45527:SF1">
    <property type="entry name" value="FATTY ACID SYNTHASE"/>
    <property type="match status" value="1"/>
</dbReference>
<dbReference type="InterPro" id="IPR045851">
    <property type="entry name" value="AMP-bd_C_sf"/>
</dbReference>
<name>A0ABT8D310_9RHOB</name>
<dbReference type="Gene3D" id="3.30.300.30">
    <property type="match status" value="1"/>
</dbReference>
<proteinExistence type="predicted"/>
<evidence type="ECO:0000313" key="2">
    <source>
        <dbReference type="EMBL" id="MDN3711032.1"/>
    </source>
</evidence>
<dbReference type="InterPro" id="IPR042099">
    <property type="entry name" value="ANL_N_sf"/>
</dbReference>
<reference evidence="3" key="1">
    <citation type="journal article" date="2019" name="Int. J. Syst. Evol. Microbiol.">
        <title>The Global Catalogue of Microorganisms (GCM) 10K type strain sequencing project: providing services to taxonomists for standard genome sequencing and annotation.</title>
        <authorList>
            <consortium name="The Broad Institute Genomics Platform"/>
            <consortium name="The Broad Institute Genome Sequencing Center for Infectious Disease"/>
            <person name="Wu L."/>
            <person name="Ma J."/>
        </authorList>
    </citation>
    <scope>NUCLEOTIDE SEQUENCE [LARGE SCALE GENOMIC DNA]</scope>
    <source>
        <strain evidence="3">CECT 8482</strain>
    </source>
</reference>
<comment type="caution">
    <text evidence="2">The sequence shown here is derived from an EMBL/GenBank/DDBJ whole genome shotgun (WGS) entry which is preliminary data.</text>
</comment>
<dbReference type="EMBL" id="JAUFRC010000001">
    <property type="protein sequence ID" value="MDN3711032.1"/>
    <property type="molecule type" value="Genomic_DNA"/>
</dbReference>
<dbReference type="InterPro" id="IPR025110">
    <property type="entry name" value="AMP-bd_C"/>
</dbReference>
<evidence type="ECO:0000313" key="3">
    <source>
        <dbReference type="Proteomes" id="UP001243846"/>
    </source>
</evidence>